<name>A0A931HB89_9SPHN</name>
<sequence length="316" mass="33939">MGCQAVLLTYEPACYHLFRDGNARRGSAIPTDFARTVNPAAGLDEHDGRGLTIRVVALSEDLQLEGVFQRLTRKQHEVMGYVSAHFTSKQIAFELGISVSAVNQRIEAVRTRAGSPSRAELARAYREFQEGEDNASAPASMPGPVKGIAGREADIAPTGIDAGKATRTSVDTRVSSARQEPDMREVATIWNTADEGTRRVRSVHFACQFHCIDPEAAVSVFAQVPTLSGAPFAGSLPCVVGHDPLAGFSLRCPPERESRRPRLQQALAKFAGSSRSRSRALLAVMRDNMAYAAFGSSLVIIAMLGAEAISYAAHLG</sequence>
<reference evidence="4" key="1">
    <citation type="submission" date="2020-11" db="EMBL/GenBank/DDBJ databases">
        <title>Novosphingobium aureum sp. nov., a marine bacterium isolated from sediment of a salt flat.</title>
        <authorList>
            <person name="Yoo Y."/>
            <person name="Kim J.-J."/>
        </authorList>
    </citation>
    <scope>NUCLEOTIDE SEQUENCE</scope>
    <source>
        <strain evidence="4">YJ-S2-02</strain>
    </source>
</reference>
<evidence type="ECO:0000256" key="2">
    <source>
        <dbReference type="SAM" id="Phobius"/>
    </source>
</evidence>
<keyword evidence="2" id="KW-1133">Transmembrane helix</keyword>
<keyword evidence="5" id="KW-1185">Reference proteome</keyword>
<dbReference type="SUPFAM" id="SSF46894">
    <property type="entry name" value="C-terminal effector domain of the bipartite response regulators"/>
    <property type="match status" value="1"/>
</dbReference>
<keyword evidence="2" id="KW-0812">Transmembrane</keyword>
<dbReference type="InterPro" id="IPR000792">
    <property type="entry name" value="Tscrpt_reg_LuxR_C"/>
</dbReference>
<dbReference type="GO" id="GO:0006355">
    <property type="term" value="P:regulation of DNA-templated transcription"/>
    <property type="evidence" value="ECO:0007669"/>
    <property type="project" value="InterPro"/>
</dbReference>
<dbReference type="GO" id="GO:0003677">
    <property type="term" value="F:DNA binding"/>
    <property type="evidence" value="ECO:0007669"/>
    <property type="project" value="InterPro"/>
</dbReference>
<dbReference type="InterPro" id="IPR016032">
    <property type="entry name" value="Sig_transdc_resp-reg_C-effctor"/>
</dbReference>
<feature type="domain" description="HTH luxR-type" evidence="3">
    <location>
        <begin position="68"/>
        <end position="125"/>
    </location>
</feature>
<organism evidence="4 5">
    <name type="scientific">Novosphingobium aureum</name>
    <dbReference type="NCBI Taxonomy" id="2792964"/>
    <lineage>
        <taxon>Bacteria</taxon>
        <taxon>Pseudomonadati</taxon>
        <taxon>Pseudomonadota</taxon>
        <taxon>Alphaproteobacteria</taxon>
        <taxon>Sphingomonadales</taxon>
        <taxon>Sphingomonadaceae</taxon>
        <taxon>Novosphingobium</taxon>
    </lineage>
</organism>
<evidence type="ECO:0000259" key="3">
    <source>
        <dbReference type="SMART" id="SM00421"/>
    </source>
</evidence>
<dbReference type="Proteomes" id="UP000617634">
    <property type="component" value="Unassembled WGS sequence"/>
</dbReference>
<protein>
    <recommendedName>
        <fullName evidence="3">HTH luxR-type domain-containing protein</fullName>
    </recommendedName>
</protein>
<dbReference type="Pfam" id="PF00196">
    <property type="entry name" value="GerE"/>
    <property type="match status" value="1"/>
</dbReference>
<comment type="caution">
    <text evidence="4">The sequence shown here is derived from an EMBL/GenBank/DDBJ whole genome shotgun (WGS) entry which is preliminary data.</text>
</comment>
<gene>
    <name evidence="4" type="ORF">I5E68_07605</name>
</gene>
<proteinExistence type="predicted"/>
<dbReference type="Gene3D" id="1.10.10.10">
    <property type="entry name" value="Winged helix-like DNA-binding domain superfamily/Winged helix DNA-binding domain"/>
    <property type="match status" value="1"/>
</dbReference>
<dbReference type="InterPro" id="IPR036388">
    <property type="entry name" value="WH-like_DNA-bd_sf"/>
</dbReference>
<feature type="compositionally biased region" description="Polar residues" evidence="1">
    <location>
        <begin position="166"/>
        <end position="178"/>
    </location>
</feature>
<accession>A0A931HB89</accession>
<feature type="region of interest" description="Disordered" evidence="1">
    <location>
        <begin position="159"/>
        <end position="180"/>
    </location>
</feature>
<evidence type="ECO:0000256" key="1">
    <source>
        <dbReference type="SAM" id="MobiDB-lite"/>
    </source>
</evidence>
<keyword evidence="2" id="KW-0472">Membrane</keyword>
<dbReference type="EMBL" id="JADZGI010000001">
    <property type="protein sequence ID" value="MBH0112815.1"/>
    <property type="molecule type" value="Genomic_DNA"/>
</dbReference>
<feature type="transmembrane region" description="Helical" evidence="2">
    <location>
        <begin position="289"/>
        <end position="313"/>
    </location>
</feature>
<dbReference type="SMART" id="SM00421">
    <property type="entry name" value="HTH_LUXR"/>
    <property type="match status" value="1"/>
</dbReference>
<dbReference type="AlphaFoldDB" id="A0A931HB89"/>
<evidence type="ECO:0000313" key="5">
    <source>
        <dbReference type="Proteomes" id="UP000617634"/>
    </source>
</evidence>
<evidence type="ECO:0000313" key="4">
    <source>
        <dbReference type="EMBL" id="MBH0112815.1"/>
    </source>
</evidence>